<comment type="similarity">
    <text evidence="1">Belongs to the PPR family. PCMP-H subfamily.</text>
</comment>
<dbReference type="FunFam" id="1.25.40.10:FF:000366">
    <property type="entry name" value="Pentatricopeptide (PPR) repeat-containing protein"/>
    <property type="match status" value="1"/>
</dbReference>
<dbReference type="Pfam" id="PF01535">
    <property type="entry name" value="PPR"/>
    <property type="match status" value="6"/>
</dbReference>
<dbReference type="GO" id="GO:0009451">
    <property type="term" value="P:RNA modification"/>
    <property type="evidence" value="ECO:0007669"/>
    <property type="project" value="InterPro"/>
</dbReference>
<dbReference type="PANTHER" id="PTHR47926">
    <property type="entry name" value="PENTATRICOPEPTIDE REPEAT-CONTAINING PROTEIN"/>
    <property type="match status" value="1"/>
</dbReference>
<keyword evidence="3" id="KW-0809">Transit peptide</keyword>
<dbReference type="FunFam" id="1.25.40.10:FF:000031">
    <property type="entry name" value="Pentatricopeptide repeat-containing protein mitochondrial"/>
    <property type="match status" value="1"/>
</dbReference>
<organism evidence="6 7">
    <name type="scientific">Vitis rotundifolia</name>
    <name type="common">Muscadine grape</name>
    <dbReference type="NCBI Taxonomy" id="103349"/>
    <lineage>
        <taxon>Eukaryota</taxon>
        <taxon>Viridiplantae</taxon>
        <taxon>Streptophyta</taxon>
        <taxon>Embryophyta</taxon>
        <taxon>Tracheophyta</taxon>
        <taxon>Spermatophyta</taxon>
        <taxon>Magnoliopsida</taxon>
        <taxon>eudicotyledons</taxon>
        <taxon>Gunneridae</taxon>
        <taxon>Pentapetalae</taxon>
        <taxon>rosids</taxon>
        <taxon>Vitales</taxon>
        <taxon>Vitaceae</taxon>
        <taxon>Viteae</taxon>
        <taxon>Vitis</taxon>
    </lineage>
</organism>
<dbReference type="GO" id="GO:0003723">
    <property type="term" value="F:RNA binding"/>
    <property type="evidence" value="ECO:0007669"/>
    <property type="project" value="InterPro"/>
</dbReference>
<keyword evidence="7" id="KW-1185">Reference proteome</keyword>
<feature type="repeat" description="PPR" evidence="4">
    <location>
        <begin position="544"/>
        <end position="578"/>
    </location>
</feature>
<name>A0AA38ZP86_VITRO</name>
<dbReference type="AlphaFoldDB" id="A0AA38ZP86"/>
<dbReference type="InterPro" id="IPR046848">
    <property type="entry name" value="E_motif"/>
</dbReference>
<keyword evidence="2" id="KW-0677">Repeat</keyword>
<dbReference type="FunFam" id="1.25.40.10:FF:003739">
    <property type="entry name" value="Uncharacterized protein"/>
    <property type="match status" value="1"/>
</dbReference>
<dbReference type="PANTHER" id="PTHR47926:SF347">
    <property type="entry name" value="PENTATRICOPEPTIDE REPEAT-CONTAINING PROTEIN"/>
    <property type="match status" value="1"/>
</dbReference>
<evidence type="ECO:0000313" key="6">
    <source>
        <dbReference type="EMBL" id="KAJ9692731.1"/>
    </source>
</evidence>
<feature type="domain" description="DYW" evidence="5">
    <location>
        <begin position="993"/>
        <end position="1088"/>
    </location>
</feature>
<dbReference type="SUPFAM" id="SSF48452">
    <property type="entry name" value="TPR-like"/>
    <property type="match status" value="1"/>
</dbReference>
<sequence>MNLSLNYLFQPSLNRFNCHYSCHFFLPPNPKSKPLSAHFGHTTTTIKLKFNGPDSPKPTSIQTKPASDVNPLPYSSLIQDCIDSNSFQRGKSIHTQMISNGYNPDAYLMTKILMLYARSGCLDDLCYARKLFEEMPERNLTAWNTMILAYARVDDYMEVLRLYGRMRGSGNFSDKFTFPSVIKACIAMEDMGGVRQLQSSVVKAGLNCNLFVGGALVDGYARFGWMDDAVTSLDEIEGTSVVTWNAVIVGYVKILSWEEAWGIFDRMLKIGVCPDNFTFASALRVCGALRSRDGGKQVHSKLIACGFKGDTFVGNSLIDMYAKCGDEESCLKVFDEMGERNQVTWNSIISAEAQFGHFNDALVLFLRMQELGYKSNRFNLGSILMASAGLADIGKGRELHGHLVRNLLDSDIILGSALVDMYSKCGMVEEAHQVFKRLLERNEVSYNALLAGYVQEGKAEEALELYHDMQSEDGIQPDQFTFTTLLTLCSNQGNDNQGRQIHAHLIRANITKNIIVETELVHMYSECGRLNYAKEIFYRMAERNAYSWNSMIEGYEQNGETQEALQLFKQMQLNGIKPDCFSLASMLSSCVSLSDSQKGRELHNFIVRNSLEEEGILQVMLVDMYAKCGSMDYAWKVYDQTIKKDVILNNVMVSAFVNSGRVNDAKNLFDQMEQRNTASWNSILAGYANKGLKKESFNHFLEMLESDIEYDVLTMVTIVNLCSSLPALEHGDQLHSLIIKKGFVNCSVVLETALVDMYSKCGAIMKARTVFDNMNGKNIVSWNAMISGYSKHGCSKEAFILYEEMQKKGMYPNEVTFLAILSACSHAGLVEEGLRIFTSMQEDYNTEAKAEHYTCMVDLLGRAGRLEDAKEFVEKMPIEPEVSTWGALLGACRVHKDMDMGRLAAQRLFELDPQNPGPYVIMSNIYAAAGRWKEVEDVRQMMKMKGVKKDPGVSWIEINSEIHIFHAGSKTHPKTEEIYNNLRHLTLQSKGLGYIPDTSFILQNVKDIKEEEEEEYLLQHSERLALSLGLISLPEKSTIRVFKNLRICGDCHTATKFISKITGRRIIVRDSNRFHHFENGKCSCGDYW</sequence>
<feature type="repeat" description="PPR" evidence="4">
    <location>
        <begin position="411"/>
        <end position="441"/>
    </location>
</feature>
<accession>A0AA38ZP86</accession>
<comment type="caution">
    <text evidence="6">The sequence shown here is derived from an EMBL/GenBank/DDBJ whole genome shotgun (WGS) entry which is preliminary data.</text>
</comment>
<feature type="repeat" description="PPR" evidence="4">
    <location>
        <begin position="915"/>
        <end position="949"/>
    </location>
</feature>
<evidence type="ECO:0000256" key="2">
    <source>
        <dbReference type="ARBA" id="ARBA00022737"/>
    </source>
</evidence>
<feature type="repeat" description="PPR" evidence="4">
    <location>
        <begin position="778"/>
        <end position="812"/>
    </location>
</feature>
<feature type="repeat" description="PPR" evidence="4">
    <location>
        <begin position="310"/>
        <end position="340"/>
    </location>
</feature>
<dbReference type="Pfam" id="PF13041">
    <property type="entry name" value="PPR_2"/>
    <property type="match status" value="4"/>
</dbReference>
<evidence type="ECO:0000256" key="3">
    <source>
        <dbReference type="ARBA" id="ARBA00022946"/>
    </source>
</evidence>
<dbReference type="InterPro" id="IPR046960">
    <property type="entry name" value="PPR_At4g14850-like_plant"/>
</dbReference>
<dbReference type="InterPro" id="IPR032867">
    <property type="entry name" value="DYW_dom"/>
</dbReference>
<feature type="repeat" description="PPR" evidence="4">
    <location>
        <begin position="341"/>
        <end position="375"/>
    </location>
</feature>
<evidence type="ECO:0000256" key="1">
    <source>
        <dbReference type="ARBA" id="ARBA00006643"/>
    </source>
</evidence>
<feature type="repeat" description="PPR" evidence="4">
    <location>
        <begin position="240"/>
        <end position="274"/>
    </location>
</feature>
<dbReference type="InterPro" id="IPR011990">
    <property type="entry name" value="TPR-like_helical_dom_sf"/>
</dbReference>
<dbReference type="GO" id="GO:0008270">
    <property type="term" value="F:zinc ion binding"/>
    <property type="evidence" value="ECO:0007669"/>
    <property type="project" value="InterPro"/>
</dbReference>
<evidence type="ECO:0000256" key="4">
    <source>
        <dbReference type="PROSITE-ProRule" id="PRU00708"/>
    </source>
</evidence>
<feature type="repeat" description="PPR" evidence="4">
    <location>
        <begin position="70"/>
        <end position="104"/>
    </location>
</feature>
<dbReference type="Pfam" id="PF14432">
    <property type="entry name" value="DYW_deaminase"/>
    <property type="match status" value="1"/>
</dbReference>
<feature type="repeat" description="PPR" evidence="4">
    <location>
        <begin position="442"/>
        <end position="477"/>
    </location>
</feature>
<feature type="repeat" description="PPR" evidence="4">
    <location>
        <begin position="139"/>
        <end position="173"/>
    </location>
</feature>
<feature type="repeat" description="PPR" evidence="4">
    <location>
        <begin position="813"/>
        <end position="843"/>
    </location>
</feature>
<dbReference type="FunFam" id="1.25.40.10:FF:000073">
    <property type="entry name" value="Pentatricopeptide repeat-containing protein chloroplastic"/>
    <property type="match status" value="1"/>
</dbReference>
<feature type="repeat" description="PPR" evidence="4">
    <location>
        <begin position="645"/>
        <end position="679"/>
    </location>
</feature>
<dbReference type="Gene3D" id="1.25.40.10">
    <property type="entry name" value="Tetratricopeptide repeat domain"/>
    <property type="match status" value="7"/>
</dbReference>
<dbReference type="FunFam" id="1.25.40.10:FF:000344">
    <property type="entry name" value="Pentatricopeptide repeat-containing protein"/>
    <property type="match status" value="1"/>
</dbReference>
<dbReference type="InterPro" id="IPR002885">
    <property type="entry name" value="PPR_rpt"/>
</dbReference>
<evidence type="ECO:0000259" key="5">
    <source>
        <dbReference type="Pfam" id="PF14432"/>
    </source>
</evidence>
<reference evidence="6 7" key="1">
    <citation type="journal article" date="2023" name="BMC Biotechnol.">
        <title>Vitis rotundifolia cv Carlos genome sequencing.</title>
        <authorList>
            <person name="Huff M."/>
            <person name="Hulse-Kemp A."/>
            <person name="Scheffler B."/>
            <person name="Youngblood R."/>
            <person name="Simpson S."/>
            <person name="Babiker E."/>
            <person name="Staton M."/>
        </authorList>
    </citation>
    <scope>NUCLEOTIDE SEQUENCE [LARGE SCALE GENOMIC DNA]</scope>
    <source>
        <tissue evidence="6">Leaf</tissue>
    </source>
</reference>
<proteinExistence type="inferred from homology"/>
<dbReference type="Pfam" id="PF20431">
    <property type="entry name" value="E_motif"/>
    <property type="match status" value="1"/>
</dbReference>
<gene>
    <name evidence="6" type="ORF">PVL29_011696</name>
</gene>
<dbReference type="FunFam" id="1.25.40.10:FF:000488">
    <property type="entry name" value="Pentatricopeptide repeat-containing protein, mitochondrial"/>
    <property type="match status" value="1"/>
</dbReference>
<protein>
    <recommendedName>
        <fullName evidence="5">DYW domain-containing protein</fullName>
    </recommendedName>
</protein>
<evidence type="ECO:0000313" key="7">
    <source>
        <dbReference type="Proteomes" id="UP001168098"/>
    </source>
</evidence>
<dbReference type="NCBIfam" id="TIGR00756">
    <property type="entry name" value="PPR"/>
    <property type="match status" value="9"/>
</dbReference>
<dbReference type="PROSITE" id="PS51375">
    <property type="entry name" value="PPR"/>
    <property type="match status" value="12"/>
</dbReference>
<dbReference type="Proteomes" id="UP001168098">
    <property type="component" value="Unassembled WGS sequence"/>
</dbReference>
<dbReference type="EMBL" id="JARBHA010000009">
    <property type="protein sequence ID" value="KAJ9692731.1"/>
    <property type="molecule type" value="Genomic_DNA"/>
</dbReference>